<keyword evidence="1" id="KW-0812">Transmembrane</keyword>
<dbReference type="AlphaFoldDB" id="A0A4S3JHE6"/>
<evidence type="ECO:0000256" key="1">
    <source>
        <dbReference type="SAM" id="Phobius"/>
    </source>
</evidence>
<evidence type="ECO:0000313" key="2">
    <source>
        <dbReference type="EMBL" id="THC94859.1"/>
    </source>
</evidence>
<dbReference type="VEuPathDB" id="FungiDB:EYZ11_005660"/>
<sequence>MASHARFSPDLALYLISILNVTSVPGRILPPHLGDQLLHFNILTLSAFCTEVSILALWLSFNYYPRTPASLSSVGLWLRCCLTELPIMGSNLNRQHDTDHSGLQLFAAISILIGTGFLAVFKEEPPNTFGGLTVKRHLLWAREILVKWPLVSGLSVRWYSVDYLQEEQSSSSWNGWVPNTRSLILPTLLTAPHGGNVIRFLPLESPVRPGTHGVPR</sequence>
<name>A0A4S3JHE6_9EURO</name>
<accession>A0A4S3JHE6</accession>
<dbReference type="Proteomes" id="UP000308092">
    <property type="component" value="Unassembled WGS sequence"/>
</dbReference>
<organism evidence="2 3">
    <name type="scientific">Aspergillus tanneri</name>
    <dbReference type="NCBI Taxonomy" id="1220188"/>
    <lineage>
        <taxon>Eukaryota</taxon>
        <taxon>Fungi</taxon>
        <taxon>Dikarya</taxon>
        <taxon>Ascomycota</taxon>
        <taxon>Pezizomycotina</taxon>
        <taxon>Eurotiomycetes</taxon>
        <taxon>Eurotiomycetidae</taxon>
        <taxon>Eurotiales</taxon>
        <taxon>Aspergillaceae</taxon>
        <taxon>Aspergillus</taxon>
        <taxon>Aspergillus subgen. Circumdati</taxon>
    </lineage>
</organism>
<comment type="caution">
    <text evidence="2">The sequence shown here is derived from an EMBL/GenBank/DDBJ whole genome shotgun (WGS) entry which is preliminary data.</text>
</comment>
<feature type="transmembrane region" description="Helical" evidence="1">
    <location>
        <begin position="42"/>
        <end position="61"/>
    </location>
</feature>
<reference evidence="2 3" key="1">
    <citation type="submission" date="2019-03" db="EMBL/GenBank/DDBJ databases">
        <title>The genome sequence of a newly discovered highly antifungal drug resistant Aspergillus species, Aspergillus tanneri NIH 1004.</title>
        <authorList>
            <person name="Mounaud S."/>
            <person name="Singh I."/>
            <person name="Joardar V."/>
            <person name="Pakala S."/>
            <person name="Pakala S."/>
            <person name="Venepally P."/>
            <person name="Hoover J."/>
            <person name="Nierman W."/>
            <person name="Chung J."/>
            <person name="Losada L."/>
        </authorList>
    </citation>
    <scope>NUCLEOTIDE SEQUENCE [LARGE SCALE GENOMIC DNA]</scope>
    <source>
        <strain evidence="2 3">NIH1004</strain>
    </source>
</reference>
<feature type="transmembrane region" description="Helical" evidence="1">
    <location>
        <begin position="102"/>
        <end position="121"/>
    </location>
</feature>
<dbReference type="EMBL" id="SOSA01000185">
    <property type="protein sequence ID" value="THC94859.1"/>
    <property type="molecule type" value="Genomic_DNA"/>
</dbReference>
<keyword evidence="1" id="KW-1133">Transmembrane helix</keyword>
<keyword evidence="3" id="KW-1185">Reference proteome</keyword>
<gene>
    <name evidence="2" type="ORF">EYZ11_005660</name>
</gene>
<feature type="transmembrane region" description="Helical" evidence="1">
    <location>
        <begin position="12"/>
        <end position="30"/>
    </location>
</feature>
<protein>
    <submittedName>
        <fullName evidence="2">Uncharacterized protein</fullName>
    </submittedName>
</protein>
<evidence type="ECO:0000313" key="3">
    <source>
        <dbReference type="Proteomes" id="UP000308092"/>
    </source>
</evidence>
<keyword evidence="1" id="KW-0472">Membrane</keyword>
<proteinExistence type="predicted"/>